<protein>
    <submittedName>
        <fullName evidence="7">Serine/threonine protein kinase</fullName>
    </submittedName>
</protein>
<keyword evidence="5" id="KW-0067">ATP-binding</keyword>
<dbReference type="SUPFAM" id="SSF56112">
    <property type="entry name" value="Protein kinase-like (PK-like)"/>
    <property type="match status" value="1"/>
</dbReference>
<keyword evidence="1 7" id="KW-0723">Serine/threonine-protein kinase</keyword>
<reference evidence="7 8" key="1">
    <citation type="journal article" date="2018" name="Nat. Biotechnol.">
        <title>A standardized bacterial taxonomy based on genome phylogeny substantially revises the tree of life.</title>
        <authorList>
            <person name="Parks D.H."/>
            <person name="Chuvochina M."/>
            <person name="Waite D.W."/>
            <person name="Rinke C."/>
            <person name="Skarshewski A."/>
            <person name="Chaumeil P.A."/>
            <person name="Hugenholtz P."/>
        </authorList>
    </citation>
    <scope>NUCLEOTIDE SEQUENCE [LARGE SCALE GENOMIC DNA]</scope>
    <source>
        <strain evidence="7">UBA9375</strain>
    </source>
</reference>
<accession>A0A3D3RCS5</accession>
<dbReference type="InterPro" id="IPR008271">
    <property type="entry name" value="Ser/Thr_kinase_AS"/>
</dbReference>
<evidence type="ECO:0000313" key="8">
    <source>
        <dbReference type="Proteomes" id="UP000263642"/>
    </source>
</evidence>
<comment type="caution">
    <text evidence="7">The sequence shown here is derived from an EMBL/GenBank/DDBJ whole genome shotgun (WGS) entry which is preliminary data.</text>
</comment>
<evidence type="ECO:0000256" key="5">
    <source>
        <dbReference type="ARBA" id="ARBA00022840"/>
    </source>
</evidence>
<keyword evidence="4 7" id="KW-0418">Kinase</keyword>
<dbReference type="Proteomes" id="UP000263642">
    <property type="component" value="Unassembled WGS sequence"/>
</dbReference>
<keyword evidence="2" id="KW-0808">Transferase</keyword>
<dbReference type="Gene3D" id="1.10.510.10">
    <property type="entry name" value="Transferase(Phosphotransferase) domain 1"/>
    <property type="match status" value="1"/>
</dbReference>
<dbReference type="AlphaFoldDB" id="A0A3D3RCS5"/>
<dbReference type="GO" id="GO:0005524">
    <property type="term" value="F:ATP binding"/>
    <property type="evidence" value="ECO:0007669"/>
    <property type="project" value="UniProtKB-KW"/>
</dbReference>
<dbReference type="InterPro" id="IPR000719">
    <property type="entry name" value="Prot_kinase_dom"/>
</dbReference>
<name>A0A3D3RCS5_9PLAN</name>
<feature type="non-terminal residue" evidence="7">
    <location>
        <position position="1"/>
    </location>
</feature>
<dbReference type="PANTHER" id="PTHR11584:SF369">
    <property type="entry name" value="MITOGEN-ACTIVATED PROTEIN KINASE KINASE KINASE 19-RELATED"/>
    <property type="match status" value="1"/>
</dbReference>
<evidence type="ECO:0000313" key="7">
    <source>
        <dbReference type="EMBL" id="HCO26406.1"/>
    </source>
</evidence>
<proteinExistence type="predicted"/>
<feature type="non-terminal residue" evidence="7">
    <location>
        <position position="65"/>
    </location>
</feature>
<dbReference type="PROSITE" id="PS50011">
    <property type="entry name" value="PROTEIN_KINASE_DOM"/>
    <property type="match status" value="1"/>
</dbReference>
<dbReference type="EMBL" id="DQAY01000158">
    <property type="protein sequence ID" value="HCO26406.1"/>
    <property type="molecule type" value="Genomic_DNA"/>
</dbReference>
<evidence type="ECO:0000256" key="4">
    <source>
        <dbReference type="ARBA" id="ARBA00022777"/>
    </source>
</evidence>
<organism evidence="7 8">
    <name type="scientific">Gimesia maris</name>
    <dbReference type="NCBI Taxonomy" id="122"/>
    <lineage>
        <taxon>Bacteria</taxon>
        <taxon>Pseudomonadati</taxon>
        <taxon>Planctomycetota</taxon>
        <taxon>Planctomycetia</taxon>
        <taxon>Planctomycetales</taxon>
        <taxon>Planctomycetaceae</taxon>
        <taxon>Gimesia</taxon>
    </lineage>
</organism>
<sequence>DGKTLQQVLDENGPLELQTICRLGQMIANGLQAAHLQGLIHRDIKPANILIESGTGQVKLTDFGL</sequence>
<evidence type="ECO:0000256" key="1">
    <source>
        <dbReference type="ARBA" id="ARBA00022527"/>
    </source>
</evidence>
<dbReference type="Pfam" id="PF00069">
    <property type="entry name" value="Pkinase"/>
    <property type="match status" value="1"/>
</dbReference>
<feature type="domain" description="Protein kinase" evidence="6">
    <location>
        <begin position="1"/>
        <end position="65"/>
    </location>
</feature>
<dbReference type="PANTHER" id="PTHR11584">
    <property type="entry name" value="SERINE/THREONINE PROTEIN KINASE"/>
    <property type="match status" value="1"/>
</dbReference>
<dbReference type="InterPro" id="IPR011009">
    <property type="entry name" value="Kinase-like_dom_sf"/>
</dbReference>
<keyword evidence="3" id="KW-0547">Nucleotide-binding</keyword>
<dbReference type="GO" id="GO:0004674">
    <property type="term" value="F:protein serine/threonine kinase activity"/>
    <property type="evidence" value="ECO:0007669"/>
    <property type="project" value="UniProtKB-KW"/>
</dbReference>
<dbReference type="PROSITE" id="PS00108">
    <property type="entry name" value="PROTEIN_KINASE_ST"/>
    <property type="match status" value="1"/>
</dbReference>
<evidence type="ECO:0000256" key="2">
    <source>
        <dbReference type="ARBA" id="ARBA00022679"/>
    </source>
</evidence>
<gene>
    <name evidence="7" type="ORF">DIT97_26570</name>
</gene>
<evidence type="ECO:0000256" key="3">
    <source>
        <dbReference type="ARBA" id="ARBA00022741"/>
    </source>
</evidence>
<evidence type="ECO:0000259" key="6">
    <source>
        <dbReference type="PROSITE" id="PS50011"/>
    </source>
</evidence>